<dbReference type="Proteomes" id="UP000019487">
    <property type="component" value="Unassembled WGS sequence"/>
</dbReference>
<dbReference type="OrthoDB" id="310217at2759"/>
<evidence type="ECO:0000256" key="4">
    <source>
        <dbReference type="ARBA" id="ARBA00022741"/>
    </source>
</evidence>
<protein>
    <recommendedName>
        <fullName evidence="1">non-specific serine/threonine protein kinase</fullName>
        <ecNumber evidence="1">2.7.11.1</ecNumber>
    </recommendedName>
</protein>
<feature type="compositionally biased region" description="Acidic residues" evidence="9">
    <location>
        <begin position="27"/>
        <end position="48"/>
    </location>
</feature>
<comment type="caution">
    <text evidence="11">The sequence shown here is derived from an EMBL/GenBank/DDBJ whole genome shotgun (WGS) entry which is preliminary data.</text>
</comment>
<evidence type="ECO:0000256" key="7">
    <source>
        <dbReference type="ARBA" id="ARBA00047899"/>
    </source>
</evidence>
<evidence type="ECO:0000256" key="9">
    <source>
        <dbReference type="SAM" id="MobiDB-lite"/>
    </source>
</evidence>
<dbReference type="GO" id="GO:0005634">
    <property type="term" value="C:nucleus"/>
    <property type="evidence" value="ECO:0007669"/>
    <property type="project" value="TreeGrafter"/>
</dbReference>
<keyword evidence="3" id="KW-0808">Transferase</keyword>
<name>W9C349_SCLBF</name>
<keyword evidence="2" id="KW-0723">Serine/threonine-protein kinase</keyword>
<dbReference type="PANTHER" id="PTHR43671">
    <property type="entry name" value="SERINE/THREONINE-PROTEIN KINASE NEK"/>
    <property type="match status" value="1"/>
</dbReference>
<evidence type="ECO:0000259" key="10">
    <source>
        <dbReference type="PROSITE" id="PS50011"/>
    </source>
</evidence>
<reference evidence="11 12" key="1">
    <citation type="journal article" date="2014" name="Genome Announc.">
        <title>Draft genome sequence of Sclerotinia borealis, a psychrophilic plant pathogenic fungus.</title>
        <authorList>
            <person name="Mardanov A.V."/>
            <person name="Beletsky A.V."/>
            <person name="Kadnikov V.V."/>
            <person name="Ignatov A.N."/>
            <person name="Ravin N.V."/>
        </authorList>
    </citation>
    <scope>NUCLEOTIDE SEQUENCE [LARGE SCALE GENOMIC DNA]</scope>
    <source>
        <strain evidence="12">F-4157</strain>
    </source>
</reference>
<feature type="compositionally biased region" description="Low complexity" evidence="9">
    <location>
        <begin position="1"/>
        <end position="15"/>
    </location>
</feature>
<accession>W9C349</accession>
<organism evidence="11 12">
    <name type="scientific">Sclerotinia borealis (strain F-4128)</name>
    <dbReference type="NCBI Taxonomy" id="1432307"/>
    <lineage>
        <taxon>Eukaryota</taxon>
        <taxon>Fungi</taxon>
        <taxon>Dikarya</taxon>
        <taxon>Ascomycota</taxon>
        <taxon>Pezizomycotina</taxon>
        <taxon>Leotiomycetes</taxon>
        <taxon>Helotiales</taxon>
        <taxon>Sclerotiniaceae</taxon>
        <taxon>Sclerotinia</taxon>
    </lineage>
</organism>
<evidence type="ECO:0000256" key="5">
    <source>
        <dbReference type="ARBA" id="ARBA00022777"/>
    </source>
</evidence>
<dbReference type="GO" id="GO:0004674">
    <property type="term" value="F:protein serine/threonine kinase activity"/>
    <property type="evidence" value="ECO:0007669"/>
    <property type="project" value="UniProtKB-KW"/>
</dbReference>
<comment type="catalytic activity">
    <reaction evidence="8">
        <text>L-seryl-[protein] + ATP = O-phospho-L-seryl-[protein] + ADP + H(+)</text>
        <dbReference type="Rhea" id="RHEA:17989"/>
        <dbReference type="Rhea" id="RHEA-COMP:9863"/>
        <dbReference type="Rhea" id="RHEA-COMP:11604"/>
        <dbReference type="ChEBI" id="CHEBI:15378"/>
        <dbReference type="ChEBI" id="CHEBI:29999"/>
        <dbReference type="ChEBI" id="CHEBI:30616"/>
        <dbReference type="ChEBI" id="CHEBI:83421"/>
        <dbReference type="ChEBI" id="CHEBI:456216"/>
        <dbReference type="EC" id="2.7.11.1"/>
    </reaction>
</comment>
<dbReference type="EC" id="2.7.11.1" evidence="1"/>
<keyword evidence="12" id="KW-1185">Reference proteome</keyword>
<evidence type="ECO:0000256" key="2">
    <source>
        <dbReference type="ARBA" id="ARBA00022527"/>
    </source>
</evidence>
<feature type="domain" description="Protein kinase" evidence="10">
    <location>
        <begin position="103"/>
        <end position="440"/>
    </location>
</feature>
<evidence type="ECO:0000256" key="8">
    <source>
        <dbReference type="ARBA" id="ARBA00048679"/>
    </source>
</evidence>
<dbReference type="PANTHER" id="PTHR43671:SF98">
    <property type="entry name" value="SERINE_THREONINE-PROTEIN KINASE NEK11"/>
    <property type="match status" value="1"/>
</dbReference>
<proteinExistence type="predicted"/>
<evidence type="ECO:0000313" key="11">
    <source>
        <dbReference type="EMBL" id="ESZ90291.1"/>
    </source>
</evidence>
<dbReference type="SUPFAM" id="SSF56112">
    <property type="entry name" value="Protein kinase-like (PK-like)"/>
    <property type="match status" value="1"/>
</dbReference>
<comment type="catalytic activity">
    <reaction evidence="7">
        <text>L-threonyl-[protein] + ATP = O-phospho-L-threonyl-[protein] + ADP + H(+)</text>
        <dbReference type="Rhea" id="RHEA:46608"/>
        <dbReference type="Rhea" id="RHEA-COMP:11060"/>
        <dbReference type="Rhea" id="RHEA-COMP:11605"/>
        <dbReference type="ChEBI" id="CHEBI:15378"/>
        <dbReference type="ChEBI" id="CHEBI:30013"/>
        <dbReference type="ChEBI" id="CHEBI:30616"/>
        <dbReference type="ChEBI" id="CHEBI:61977"/>
        <dbReference type="ChEBI" id="CHEBI:456216"/>
        <dbReference type="EC" id="2.7.11.1"/>
    </reaction>
</comment>
<evidence type="ECO:0000256" key="1">
    <source>
        <dbReference type="ARBA" id="ARBA00012513"/>
    </source>
</evidence>
<dbReference type="SMART" id="SM00220">
    <property type="entry name" value="S_TKc"/>
    <property type="match status" value="1"/>
</dbReference>
<evidence type="ECO:0000313" key="12">
    <source>
        <dbReference type="Proteomes" id="UP000019487"/>
    </source>
</evidence>
<dbReference type="EMBL" id="AYSA01000660">
    <property type="protein sequence ID" value="ESZ90291.1"/>
    <property type="molecule type" value="Genomic_DNA"/>
</dbReference>
<keyword evidence="4" id="KW-0547">Nucleotide-binding</keyword>
<dbReference type="HOGENOM" id="CLU_443555_0_0_1"/>
<dbReference type="GO" id="GO:0005524">
    <property type="term" value="F:ATP binding"/>
    <property type="evidence" value="ECO:0007669"/>
    <property type="project" value="UniProtKB-KW"/>
</dbReference>
<feature type="region of interest" description="Disordered" evidence="9">
    <location>
        <begin position="1"/>
        <end position="48"/>
    </location>
</feature>
<dbReference type="PROSITE" id="PS50011">
    <property type="entry name" value="PROTEIN_KINASE_DOM"/>
    <property type="match status" value="1"/>
</dbReference>
<dbReference type="InterPro" id="IPR011009">
    <property type="entry name" value="Kinase-like_dom_sf"/>
</dbReference>
<keyword evidence="6" id="KW-0067">ATP-binding</keyword>
<gene>
    <name evidence="11" type="ORF">SBOR_9320</name>
</gene>
<dbReference type="CDD" id="cd00180">
    <property type="entry name" value="PKc"/>
    <property type="match status" value="1"/>
</dbReference>
<sequence>MAAASSKKPSKTPSKTPKKKDTVEVVTVDEAEADGDEKDEGEGEVIEVEVEKKPEDESGFDLVRNLKHKPEIIAVRVLRAFRSIKIRQNKWRPVHHNLEGENIEISACIANGSFGLVFRAENLDTRIGGKTGREYAIKVANLRLDTDDHNLEPVNMGSDHSPTLTKSSEAHIIDPREMTKLSLRSKRANELRTSLQYIKSGHPNVCNLEGWADLNILRNHFSLFILEFCDMGTLFEMVKTSERTSNYIPEGFIWHAFEQLLDGLTFLHGEHPAYKDLPEFRGRNRSTILRDIKPNNIFLQSPPPGSPDKTYPNLKLADFGEAIHLPIGGTRDFYFGNSTCDPPDDLMSAKFDVWSLGVQMYFMAKAGEFPNNGCGDIRDVWGRMDAARKKEVAAARSDPNRFEMIDDHLTMNLYREIRWVMDLDREKRPTALQAWNRVKVRNEQRKKLMYRALPDWVQIKVNRVFQPLELVDVEFRIQQAEDEGFLFKYAGGLPFMRRTRDRNRTRRALAREREAAEEMKAERLRQFNKESLEDARMLADRRRRQMIEQEEIAKIENERKRLGGWLQPDMKRRRLESLLKLKSYRSKEGEGEDDEEVGYTYNSITEFSIRDILPRKLFFDRQLSEHTTEILEETSSTKSSVGK</sequence>
<dbReference type="InterPro" id="IPR050660">
    <property type="entry name" value="NEK_Ser/Thr_kinase"/>
</dbReference>
<evidence type="ECO:0000256" key="6">
    <source>
        <dbReference type="ARBA" id="ARBA00022840"/>
    </source>
</evidence>
<dbReference type="AlphaFoldDB" id="W9C349"/>
<dbReference type="Pfam" id="PF00069">
    <property type="entry name" value="Pkinase"/>
    <property type="match status" value="1"/>
</dbReference>
<dbReference type="STRING" id="1432307.W9C349"/>
<evidence type="ECO:0000256" key="3">
    <source>
        <dbReference type="ARBA" id="ARBA00022679"/>
    </source>
</evidence>
<keyword evidence="5" id="KW-0418">Kinase</keyword>
<dbReference type="InterPro" id="IPR000719">
    <property type="entry name" value="Prot_kinase_dom"/>
</dbReference>
<dbReference type="Gene3D" id="1.10.510.10">
    <property type="entry name" value="Transferase(Phosphotransferase) domain 1"/>
    <property type="match status" value="1"/>
</dbReference>